<dbReference type="InterPro" id="IPR043804">
    <property type="entry name" value="DUF5871"/>
</dbReference>
<dbReference type="AlphaFoldDB" id="A0A6C0LXP7"/>
<feature type="compositionally biased region" description="Acidic residues" evidence="1">
    <location>
        <begin position="261"/>
        <end position="272"/>
    </location>
</feature>
<dbReference type="EMBL" id="MN740569">
    <property type="protein sequence ID" value="QHU34364.1"/>
    <property type="molecule type" value="Genomic_DNA"/>
</dbReference>
<reference evidence="2" key="1">
    <citation type="journal article" date="2020" name="Nature">
        <title>Giant virus diversity and host interactions through global metagenomics.</title>
        <authorList>
            <person name="Schulz F."/>
            <person name="Roux S."/>
            <person name="Paez-Espino D."/>
            <person name="Jungbluth S."/>
            <person name="Walsh D.A."/>
            <person name="Denef V.J."/>
            <person name="McMahon K.D."/>
            <person name="Konstantinidis K.T."/>
            <person name="Eloe-Fadrosh E.A."/>
            <person name="Kyrpides N.C."/>
            <person name="Woyke T."/>
        </authorList>
    </citation>
    <scope>NUCLEOTIDE SEQUENCE</scope>
    <source>
        <strain evidence="2">GVMAG-S-1016713-123</strain>
    </source>
</reference>
<accession>A0A6C0LXP7</accession>
<proteinExistence type="predicted"/>
<dbReference type="Pfam" id="PF19196">
    <property type="entry name" value="DUF5871"/>
    <property type="match status" value="1"/>
</dbReference>
<sequence>MSRNDILTYNTFTNESFDYNQPRVNANGGKSVNLFNTSAKTALNLSTPLMLTYGLSDYEGNQRYDLTLQFPDRGTNSKADIFLDVLTKFEQRLKSDAIKNAKEWFGKPKMTEDVVDALWTPMLKYPKDKATGEYDMSRSPTLRVKAPFYADSNKWDCEVYDVNNDRLFPDPDNSMTPLDYLKKGTQAGLLIKCGGLWFANGKFGVTWRLLQAKIRPRATITGSCQIALDDDDVAIMTKSNEVEDTSDAGEEDVRASTMVESDGEEEEEEEAPAPEPEVKKKKVVRKKA</sequence>
<evidence type="ECO:0000256" key="1">
    <source>
        <dbReference type="SAM" id="MobiDB-lite"/>
    </source>
</evidence>
<protein>
    <submittedName>
        <fullName evidence="2">Uncharacterized protein</fullName>
    </submittedName>
</protein>
<feature type="compositionally biased region" description="Basic residues" evidence="1">
    <location>
        <begin position="279"/>
        <end position="288"/>
    </location>
</feature>
<feature type="region of interest" description="Disordered" evidence="1">
    <location>
        <begin position="239"/>
        <end position="288"/>
    </location>
</feature>
<name>A0A6C0LXP7_9ZZZZ</name>
<organism evidence="2">
    <name type="scientific">viral metagenome</name>
    <dbReference type="NCBI Taxonomy" id="1070528"/>
    <lineage>
        <taxon>unclassified sequences</taxon>
        <taxon>metagenomes</taxon>
        <taxon>organismal metagenomes</taxon>
    </lineage>
</organism>
<evidence type="ECO:0000313" key="2">
    <source>
        <dbReference type="EMBL" id="QHU34364.1"/>
    </source>
</evidence>